<dbReference type="PROSITE" id="PS50048">
    <property type="entry name" value="ZN2_CY6_FUNGAL_2"/>
    <property type="match status" value="1"/>
</dbReference>
<dbReference type="GO" id="GO:0003677">
    <property type="term" value="F:DNA binding"/>
    <property type="evidence" value="ECO:0007669"/>
    <property type="project" value="InterPro"/>
</dbReference>
<dbReference type="Pfam" id="PF00172">
    <property type="entry name" value="Zn_clus"/>
    <property type="match status" value="1"/>
</dbReference>
<keyword evidence="3" id="KW-0539">Nucleus</keyword>
<dbReference type="SMART" id="SM00906">
    <property type="entry name" value="Fungal_trans"/>
    <property type="match status" value="1"/>
</dbReference>
<protein>
    <recommendedName>
        <fullName evidence="5">Zn(2)-C6 fungal-type domain-containing protein</fullName>
    </recommendedName>
</protein>
<dbReference type="SUPFAM" id="SSF57701">
    <property type="entry name" value="Zn2/Cys6 DNA-binding domain"/>
    <property type="match status" value="1"/>
</dbReference>
<evidence type="ECO:0000256" key="2">
    <source>
        <dbReference type="ARBA" id="ARBA00022723"/>
    </source>
</evidence>
<accession>A0A8H4VZW1</accession>
<dbReference type="SMART" id="SM00066">
    <property type="entry name" value="GAL4"/>
    <property type="match status" value="1"/>
</dbReference>
<dbReference type="Pfam" id="PF04082">
    <property type="entry name" value="Fungal_trans"/>
    <property type="match status" value="1"/>
</dbReference>
<keyword evidence="2" id="KW-0479">Metal-binding</keyword>
<dbReference type="GO" id="GO:0000981">
    <property type="term" value="F:DNA-binding transcription factor activity, RNA polymerase II-specific"/>
    <property type="evidence" value="ECO:0007669"/>
    <property type="project" value="InterPro"/>
</dbReference>
<dbReference type="GO" id="GO:0006351">
    <property type="term" value="P:DNA-templated transcription"/>
    <property type="evidence" value="ECO:0007669"/>
    <property type="project" value="InterPro"/>
</dbReference>
<sequence length="712" mass="80888">MSTLPATGEPPASASHSPQAEDTRPRPRRQQACVLCQQRKVRCDHKHPCATCVKARVQCVPASQIQRRRKPRFPERELLDRLRKYEDLLNQHNIKFEPLHPRDPHRNAAVQKEPPDFHVEASHDSNDEPGTSTVAVSSPAATTTSERPRVREAKRMLHTMNQEFRDCTDGDSSDDEVRGVVFKKAWDQAIENDDHLLFGFGSHQTIVDMYTLHPQPLQIFQLWQLYLDNVDPLLKVTHTPSLQKRMIEAATNVLTIKPELEALMFGIYCMAITSLTEDGCRAMFASSRVDLLAKFQLGCQQALLNSRFMRSTNRDCLTALYLYLVSVRPTTAPQSLSSMLGIAVRIGQRMGIHSEAILAKSSALEAEMGRRLWWSLILFDARIGEMADLHATSLLPTWDCRVPLTVNDSDLREEMKESPQVQGKLTDVLFAVCRSELADFVRHTKFHLGFFGPGLRPIKTEAQQDTEGAEMDSFAKTIEDKCLKFCDPDNALHFMTIWTTRGNLAKYRLVEHHFRYSGSPLHQAESQRDAALSYALRMLECNTKLMASPLTKGFIWMVHSYFPFIGYIQIIQHLKWRPMSAQATDAWEVMNDNCHALLEILSVTNIFFKLLTNMILQAWEAREVAYRQSGELLETPQLVSSIRHSLALLTPDAGSHGAGQSCPTVDIGFPDYPTYYDLDMDHLDWSTIDWDLGHSETGAFKHEEQQITNALR</sequence>
<dbReference type="Gene3D" id="4.10.240.10">
    <property type="entry name" value="Zn(2)-C6 fungal-type DNA-binding domain"/>
    <property type="match status" value="1"/>
</dbReference>
<dbReference type="GO" id="GO:0005634">
    <property type="term" value="C:nucleus"/>
    <property type="evidence" value="ECO:0007669"/>
    <property type="project" value="UniProtKB-SubCell"/>
</dbReference>
<organism evidence="6 7">
    <name type="scientific">Cudoniella acicularis</name>
    <dbReference type="NCBI Taxonomy" id="354080"/>
    <lineage>
        <taxon>Eukaryota</taxon>
        <taxon>Fungi</taxon>
        <taxon>Dikarya</taxon>
        <taxon>Ascomycota</taxon>
        <taxon>Pezizomycotina</taxon>
        <taxon>Leotiomycetes</taxon>
        <taxon>Helotiales</taxon>
        <taxon>Tricladiaceae</taxon>
        <taxon>Cudoniella</taxon>
    </lineage>
</organism>
<feature type="region of interest" description="Disordered" evidence="4">
    <location>
        <begin position="1"/>
        <end position="27"/>
    </location>
</feature>
<dbReference type="OrthoDB" id="2269373at2759"/>
<dbReference type="CDD" id="cd12148">
    <property type="entry name" value="fungal_TF_MHR"/>
    <property type="match status" value="1"/>
</dbReference>
<feature type="region of interest" description="Disordered" evidence="4">
    <location>
        <begin position="118"/>
        <end position="151"/>
    </location>
</feature>
<comment type="subcellular location">
    <subcellularLocation>
        <location evidence="1">Nucleus</location>
    </subcellularLocation>
</comment>
<gene>
    <name evidence="6" type="ORF">G7Y89_g11724</name>
</gene>
<dbReference type="InterPro" id="IPR007219">
    <property type="entry name" value="XnlR_reg_dom"/>
</dbReference>
<evidence type="ECO:0000256" key="3">
    <source>
        <dbReference type="ARBA" id="ARBA00023242"/>
    </source>
</evidence>
<dbReference type="GO" id="GO:0008270">
    <property type="term" value="F:zinc ion binding"/>
    <property type="evidence" value="ECO:0007669"/>
    <property type="project" value="InterPro"/>
</dbReference>
<evidence type="ECO:0000256" key="4">
    <source>
        <dbReference type="SAM" id="MobiDB-lite"/>
    </source>
</evidence>
<dbReference type="CDD" id="cd00067">
    <property type="entry name" value="GAL4"/>
    <property type="match status" value="1"/>
</dbReference>
<evidence type="ECO:0000313" key="6">
    <source>
        <dbReference type="EMBL" id="KAF4626430.1"/>
    </source>
</evidence>
<dbReference type="PANTHER" id="PTHR31001">
    <property type="entry name" value="UNCHARACTERIZED TRANSCRIPTIONAL REGULATORY PROTEIN"/>
    <property type="match status" value="1"/>
</dbReference>
<dbReference type="InterPro" id="IPR036864">
    <property type="entry name" value="Zn2-C6_fun-type_DNA-bd_sf"/>
</dbReference>
<name>A0A8H4VZW1_9HELO</name>
<dbReference type="EMBL" id="JAAMPI010001153">
    <property type="protein sequence ID" value="KAF4626430.1"/>
    <property type="molecule type" value="Genomic_DNA"/>
</dbReference>
<comment type="caution">
    <text evidence="6">The sequence shown here is derived from an EMBL/GenBank/DDBJ whole genome shotgun (WGS) entry which is preliminary data.</text>
</comment>
<dbReference type="InterPro" id="IPR001138">
    <property type="entry name" value="Zn2Cys6_DnaBD"/>
</dbReference>
<proteinExistence type="predicted"/>
<dbReference type="PANTHER" id="PTHR31001:SF45">
    <property type="entry name" value="ZN(II)2CYS6 TRANSCRIPTION FACTOR (EUROFUNG)"/>
    <property type="match status" value="1"/>
</dbReference>
<dbReference type="AlphaFoldDB" id="A0A8H4VZW1"/>
<evidence type="ECO:0000256" key="1">
    <source>
        <dbReference type="ARBA" id="ARBA00004123"/>
    </source>
</evidence>
<dbReference type="Proteomes" id="UP000566819">
    <property type="component" value="Unassembled WGS sequence"/>
</dbReference>
<keyword evidence="7" id="KW-1185">Reference proteome</keyword>
<feature type="domain" description="Zn(2)-C6 fungal-type" evidence="5">
    <location>
        <begin position="32"/>
        <end position="60"/>
    </location>
</feature>
<dbReference type="InterPro" id="IPR050613">
    <property type="entry name" value="Sec_Metabolite_Reg"/>
</dbReference>
<reference evidence="6 7" key="1">
    <citation type="submission" date="2020-03" db="EMBL/GenBank/DDBJ databases">
        <title>Draft Genome Sequence of Cudoniella acicularis.</title>
        <authorList>
            <person name="Buettner E."/>
            <person name="Kellner H."/>
        </authorList>
    </citation>
    <scope>NUCLEOTIDE SEQUENCE [LARGE SCALE GENOMIC DNA]</scope>
    <source>
        <strain evidence="6 7">DSM 108380</strain>
    </source>
</reference>
<feature type="compositionally biased region" description="Low complexity" evidence="4">
    <location>
        <begin position="131"/>
        <end position="145"/>
    </location>
</feature>
<evidence type="ECO:0000313" key="7">
    <source>
        <dbReference type="Proteomes" id="UP000566819"/>
    </source>
</evidence>
<evidence type="ECO:0000259" key="5">
    <source>
        <dbReference type="PROSITE" id="PS50048"/>
    </source>
</evidence>